<name>A0AAN8P1S3_POLSC</name>
<evidence type="ECO:0000259" key="2">
    <source>
        <dbReference type="Pfam" id="PF06911"/>
    </source>
</evidence>
<dbReference type="GO" id="GO:0051301">
    <property type="term" value="P:cell division"/>
    <property type="evidence" value="ECO:0007669"/>
    <property type="project" value="TreeGrafter"/>
</dbReference>
<proteinExistence type="predicted"/>
<organism evidence="3 4">
    <name type="scientific">Polyplax serrata</name>
    <name type="common">Common mouse louse</name>
    <dbReference type="NCBI Taxonomy" id="468196"/>
    <lineage>
        <taxon>Eukaryota</taxon>
        <taxon>Metazoa</taxon>
        <taxon>Ecdysozoa</taxon>
        <taxon>Arthropoda</taxon>
        <taxon>Hexapoda</taxon>
        <taxon>Insecta</taxon>
        <taxon>Pterygota</taxon>
        <taxon>Neoptera</taxon>
        <taxon>Paraneoptera</taxon>
        <taxon>Psocodea</taxon>
        <taxon>Troctomorpha</taxon>
        <taxon>Phthiraptera</taxon>
        <taxon>Anoplura</taxon>
        <taxon>Polyplacidae</taxon>
        <taxon>Polyplax</taxon>
    </lineage>
</organism>
<feature type="compositionally biased region" description="Polar residues" evidence="1">
    <location>
        <begin position="110"/>
        <end position="121"/>
    </location>
</feature>
<dbReference type="Pfam" id="PF06911">
    <property type="entry name" value="Senescence"/>
    <property type="match status" value="1"/>
</dbReference>
<dbReference type="Gene3D" id="1.20.58.80">
    <property type="entry name" value="Phosphotransferase system, lactose/cellobiose-type IIA subunit"/>
    <property type="match status" value="1"/>
</dbReference>
<protein>
    <recommendedName>
        <fullName evidence="2">Senescence domain-containing protein</fullName>
    </recommendedName>
</protein>
<dbReference type="GO" id="GO:0030514">
    <property type="term" value="P:negative regulation of BMP signaling pathway"/>
    <property type="evidence" value="ECO:0007669"/>
    <property type="project" value="TreeGrafter"/>
</dbReference>
<dbReference type="EMBL" id="JAWJWE010000003">
    <property type="protein sequence ID" value="KAK6639084.1"/>
    <property type="molecule type" value="Genomic_DNA"/>
</dbReference>
<evidence type="ECO:0000313" key="4">
    <source>
        <dbReference type="Proteomes" id="UP001372834"/>
    </source>
</evidence>
<dbReference type="GO" id="GO:0005886">
    <property type="term" value="C:plasma membrane"/>
    <property type="evidence" value="ECO:0007669"/>
    <property type="project" value="TreeGrafter"/>
</dbReference>
<dbReference type="Proteomes" id="UP001372834">
    <property type="component" value="Unassembled WGS sequence"/>
</dbReference>
<gene>
    <name evidence="3" type="ORF">RUM43_007354</name>
</gene>
<reference evidence="3 4" key="1">
    <citation type="submission" date="2023-10" db="EMBL/GenBank/DDBJ databases">
        <title>Genomes of two closely related lineages of the louse Polyplax serrata with different host specificities.</title>
        <authorList>
            <person name="Martinu J."/>
            <person name="Tarabai H."/>
            <person name="Stefka J."/>
            <person name="Hypsa V."/>
        </authorList>
    </citation>
    <scope>NUCLEOTIDE SEQUENCE [LARGE SCALE GENOMIC DNA]</scope>
    <source>
        <strain evidence="3">HR10_N</strain>
    </source>
</reference>
<dbReference type="PANTHER" id="PTHR21068">
    <property type="entry name" value="SPARTIN"/>
    <property type="match status" value="1"/>
</dbReference>
<accession>A0AAN8P1S3</accession>
<dbReference type="InterPro" id="IPR009686">
    <property type="entry name" value="Senescence/spartin_C"/>
</dbReference>
<feature type="region of interest" description="Disordered" evidence="1">
    <location>
        <begin position="106"/>
        <end position="136"/>
    </location>
</feature>
<dbReference type="InterPro" id="IPR045036">
    <property type="entry name" value="Spartin-like"/>
</dbReference>
<sequence>MTDQLSKEISNEGSLSLFNELEKEYNEVYNNINEAHKLDDTGESSDALQLYELGLCQIDKALGISISEPSADLVWEKALAMTQKLKTTRKEILIRIESIKSKPKVKASELPTSYDTETAQQGLKPESNGMSDNGNNLQLPGSCKTEIPYISPSMIHDPLLLANLHNKMSDYSEVQNSDANEQEGDVKLAKNEEILFHCDNVMLYFISPDGRVSSTSGPNVLIIARLYVDSEEKTFLQVGSFVYPLIPEMSPCIRAGQGTFILPDTTSEEGAAIGLVVENTEAEKEIHELLNTILNDIGVSRRTKRHAAAGYSSTLVRGATYLATNLVRSAGSTARFFDTSAPILIDKISPATVPKEINPNVQKTVKIAKDYSEKALDATEYLASKLGLATSALGKYLSPFIQKQGSKLLASTTNMEEKEASRKITSTLHAASNVAEGISIIYGGLETAASILARSLCNNTVQIVEYKYGEEAGALTNNALTTVGNMYHTQRNIKIFKPKGFTKAALRGAGHAILEDWRDSKIDSNSHEEFQGSGPGAGTGV</sequence>
<feature type="domain" description="Senescence" evidence="2">
    <location>
        <begin position="313"/>
        <end position="505"/>
    </location>
</feature>
<comment type="caution">
    <text evidence="3">The sequence shown here is derived from an EMBL/GenBank/DDBJ whole genome shotgun (WGS) entry which is preliminary data.</text>
</comment>
<dbReference type="PANTHER" id="PTHR21068:SF43">
    <property type="entry name" value="SPARTIN"/>
    <property type="match status" value="1"/>
</dbReference>
<dbReference type="AlphaFoldDB" id="A0AAN8P1S3"/>
<evidence type="ECO:0000256" key="1">
    <source>
        <dbReference type="SAM" id="MobiDB-lite"/>
    </source>
</evidence>
<evidence type="ECO:0000313" key="3">
    <source>
        <dbReference type="EMBL" id="KAK6639084.1"/>
    </source>
</evidence>